<evidence type="ECO:0000313" key="2">
    <source>
        <dbReference type="Proteomes" id="UP001576780"/>
    </source>
</evidence>
<dbReference type="Proteomes" id="UP001576780">
    <property type="component" value="Unassembled WGS sequence"/>
</dbReference>
<proteinExistence type="predicted"/>
<dbReference type="RefSeq" id="WP_413277670.1">
    <property type="nucleotide sequence ID" value="NZ_JBHFNT010000101.1"/>
</dbReference>
<protein>
    <recommendedName>
        <fullName evidence="3">PIN domain-containing protein</fullName>
    </recommendedName>
</protein>
<organism evidence="1 2">
    <name type="scientific">Floridaenema evergladense BLCC-F167</name>
    <dbReference type="NCBI Taxonomy" id="3153639"/>
    <lineage>
        <taxon>Bacteria</taxon>
        <taxon>Bacillati</taxon>
        <taxon>Cyanobacteriota</taxon>
        <taxon>Cyanophyceae</taxon>
        <taxon>Oscillatoriophycideae</taxon>
        <taxon>Aerosakkonematales</taxon>
        <taxon>Aerosakkonemataceae</taxon>
        <taxon>Floridanema</taxon>
        <taxon>Floridanema evergladense</taxon>
    </lineage>
</organism>
<keyword evidence="2" id="KW-1185">Reference proteome</keyword>
<evidence type="ECO:0000313" key="1">
    <source>
        <dbReference type="EMBL" id="MFB2835253.1"/>
    </source>
</evidence>
<sequence length="40" mass="4449">MSSRFLLDTNIVIALLQGDASVQQYYAEAEAIFVPSNYPI</sequence>
<reference evidence="1 2" key="1">
    <citation type="submission" date="2024-09" db="EMBL/GenBank/DDBJ databases">
        <title>Floridaenema gen nov. (Aerosakkonemataceae, Aerosakkonematales ord. nov., Cyanobacteria) from benthic tropical and subtropical fresh waters, with the description of four new species.</title>
        <authorList>
            <person name="Moretto J.A."/>
            <person name="Berthold D.E."/>
            <person name="Lefler F.W."/>
            <person name="Huang I.-S."/>
            <person name="Laughinghouse H. IV."/>
        </authorList>
    </citation>
    <scope>NUCLEOTIDE SEQUENCE [LARGE SCALE GENOMIC DNA]</scope>
    <source>
        <strain evidence="1 2">BLCC-F167</strain>
    </source>
</reference>
<evidence type="ECO:0008006" key="3">
    <source>
        <dbReference type="Google" id="ProtNLM"/>
    </source>
</evidence>
<comment type="caution">
    <text evidence="1">The sequence shown here is derived from an EMBL/GenBank/DDBJ whole genome shotgun (WGS) entry which is preliminary data.</text>
</comment>
<gene>
    <name evidence="1" type="ORF">ACE1CA_12045</name>
</gene>
<accession>A0ABV4WJI8</accession>
<dbReference type="EMBL" id="JBHFNT010000101">
    <property type="protein sequence ID" value="MFB2835253.1"/>
    <property type="molecule type" value="Genomic_DNA"/>
</dbReference>
<name>A0ABV4WJI8_9CYAN</name>